<evidence type="ECO:0000313" key="1">
    <source>
        <dbReference type="EMBL" id="KAF7352971.1"/>
    </source>
</evidence>
<protein>
    <submittedName>
        <fullName evidence="1">Uncharacterized protein</fullName>
    </submittedName>
</protein>
<proteinExistence type="predicted"/>
<keyword evidence="2" id="KW-1185">Reference proteome</keyword>
<dbReference type="OrthoDB" id="10008801at2759"/>
<dbReference type="AlphaFoldDB" id="A0A8H6Y6U9"/>
<name>A0A8H6Y6U9_9AGAR</name>
<accession>A0A8H6Y6U9</accession>
<dbReference type="EMBL" id="JACAZI010000009">
    <property type="protein sequence ID" value="KAF7352971.1"/>
    <property type="molecule type" value="Genomic_DNA"/>
</dbReference>
<dbReference type="Proteomes" id="UP000620124">
    <property type="component" value="Unassembled WGS sequence"/>
</dbReference>
<comment type="caution">
    <text evidence="1">The sequence shown here is derived from an EMBL/GenBank/DDBJ whole genome shotgun (WGS) entry which is preliminary data.</text>
</comment>
<reference evidence="1" key="1">
    <citation type="submission" date="2020-05" db="EMBL/GenBank/DDBJ databases">
        <title>Mycena genomes resolve the evolution of fungal bioluminescence.</title>
        <authorList>
            <person name="Tsai I.J."/>
        </authorList>
    </citation>
    <scope>NUCLEOTIDE SEQUENCE</scope>
    <source>
        <strain evidence="1">CCC161011</strain>
    </source>
</reference>
<sequence>MSTFARIFATSLLRSARPRVLGYAHLSRRTIFGLGSKPQPPVAGTPALDEAELAKTTEWAQNLFKDKPDAINAIINVAKVMEESGVNISAGQMPGPMQLLKLANNPKFKEAYAQAQLEFEKAGIDIQSKEMVDQMMKIVKQLPRGS</sequence>
<gene>
    <name evidence="1" type="ORF">MVEN_01264500</name>
</gene>
<evidence type="ECO:0000313" key="2">
    <source>
        <dbReference type="Proteomes" id="UP000620124"/>
    </source>
</evidence>
<organism evidence="1 2">
    <name type="scientific">Mycena venus</name>
    <dbReference type="NCBI Taxonomy" id="2733690"/>
    <lineage>
        <taxon>Eukaryota</taxon>
        <taxon>Fungi</taxon>
        <taxon>Dikarya</taxon>
        <taxon>Basidiomycota</taxon>
        <taxon>Agaricomycotina</taxon>
        <taxon>Agaricomycetes</taxon>
        <taxon>Agaricomycetidae</taxon>
        <taxon>Agaricales</taxon>
        <taxon>Marasmiineae</taxon>
        <taxon>Mycenaceae</taxon>
        <taxon>Mycena</taxon>
    </lineage>
</organism>